<feature type="transmembrane region" description="Helical" evidence="1">
    <location>
        <begin position="46"/>
        <end position="67"/>
    </location>
</feature>
<dbReference type="InterPro" id="IPR009339">
    <property type="entry name" value="DUF998"/>
</dbReference>
<dbReference type="Proteomes" id="UP000015502">
    <property type="component" value="Chromosome"/>
</dbReference>
<sequence length="176" mass="19999">MKRWVRILGLFFPFLTFGGIFIAIYLNPWFSLTENALSDMGSIKNPIGHVFNSLLVLLGLLGLVFGVEMLKEKRVTVLFPLGMISLLLVGIFPEEYKPHSFFALSFYILLFADIFICGLKRVRKKKSALIWLLGSPIVFMVMVYLTRVFEGLAIPELVGALFINAWIVHLTLEVEQ</sequence>
<dbReference type="HOGENOM" id="CLU_100105_0_0_2"/>
<name>H3ZP73_THELN</name>
<dbReference type="PANTHER" id="PTHR42241:SF2">
    <property type="entry name" value="HYPOTHETICAL MEMBRANE PROTEIN, CONSERVED, DUF998 FAMILY"/>
    <property type="match status" value="1"/>
</dbReference>
<feature type="transmembrane region" description="Helical" evidence="1">
    <location>
        <begin position="152"/>
        <end position="172"/>
    </location>
</feature>
<dbReference type="STRING" id="523849.OCC_03592"/>
<feature type="transmembrane region" description="Helical" evidence="1">
    <location>
        <begin position="7"/>
        <end position="26"/>
    </location>
</feature>
<keyword evidence="1" id="KW-1133">Transmembrane helix</keyword>
<evidence type="ECO:0000256" key="1">
    <source>
        <dbReference type="SAM" id="Phobius"/>
    </source>
</evidence>
<dbReference type="AlphaFoldDB" id="H3ZP73"/>
<dbReference type="KEGG" id="tlt:OCC_03592"/>
<reference evidence="2 3" key="1">
    <citation type="journal article" date="2012" name="J. Bacteriol.">
        <title>Genome sequence of the model hyperthermophilic archaeon Thermococcus litoralis NS-C.</title>
        <authorList>
            <person name="Gardner A.F."/>
            <person name="Kumar S."/>
            <person name="Perler F.B."/>
        </authorList>
    </citation>
    <scope>NUCLEOTIDE SEQUENCE [LARGE SCALE GENOMIC DNA]</scope>
    <source>
        <strain evidence="3">ATCC 51850 / DSM 5473 / JCM 8560 / NS-C</strain>
    </source>
</reference>
<accession>H3ZP73</accession>
<dbReference type="PaxDb" id="523849-OCC_03592"/>
<dbReference type="EMBL" id="CP006670">
    <property type="protein sequence ID" value="EHR78240.1"/>
    <property type="molecule type" value="Genomic_DNA"/>
</dbReference>
<evidence type="ECO:0000313" key="3">
    <source>
        <dbReference type="Proteomes" id="UP000015502"/>
    </source>
</evidence>
<protein>
    <recommendedName>
        <fullName evidence="4">DUF998 domain-containing protein</fullName>
    </recommendedName>
</protein>
<dbReference type="Pfam" id="PF06197">
    <property type="entry name" value="DUF998"/>
    <property type="match status" value="1"/>
</dbReference>
<evidence type="ECO:0000313" key="2">
    <source>
        <dbReference type="EMBL" id="EHR78240.1"/>
    </source>
</evidence>
<feature type="transmembrane region" description="Helical" evidence="1">
    <location>
        <begin position="128"/>
        <end position="146"/>
    </location>
</feature>
<dbReference type="PANTHER" id="PTHR42241">
    <property type="entry name" value="HYPOTHETICAL MEMBRANE PROTEIN, CONSERVED, DUF998 FAMILY"/>
    <property type="match status" value="1"/>
</dbReference>
<evidence type="ECO:0008006" key="4">
    <source>
        <dbReference type="Google" id="ProtNLM"/>
    </source>
</evidence>
<gene>
    <name evidence="2" type="ORF">OCC_03592</name>
</gene>
<proteinExistence type="predicted"/>
<dbReference type="RefSeq" id="WP_004068735.1">
    <property type="nucleotide sequence ID" value="NC_022084.1"/>
</dbReference>
<organism evidence="2 3">
    <name type="scientific">Thermococcus litoralis (strain ATCC 51850 / DSM 5473 / JCM 8560 / NS-C)</name>
    <dbReference type="NCBI Taxonomy" id="523849"/>
    <lineage>
        <taxon>Archaea</taxon>
        <taxon>Methanobacteriati</taxon>
        <taxon>Methanobacteriota</taxon>
        <taxon>Thermococci</taxon>
        <taxon>Thermococcales</taxon>
        <taxon>Thermococcaceae</taxon>
        <taxon>Thermococcus</taxon>
    </lineage>
</organism>
<feature type="transmembrane region" description="Helical" evidence="1">
    <location>
        <begin position="74"/>
        <end position="93"/>
    </location>
</feature>
<keyword evidence="1" id="KW-0812">Transmembrane</keyword>
<feature type="transmembrane region" description="Helical" evidence="1">
    <location>
        <begin position="99"/>
        <end position="116"/>
    </location>
</feature>
<keyword evidence="1" id="KW-0472">Membrane</keyword>
<keyword evidence="3" id="KW-1185">Reference proteome</keyword>
<dbReference type="GeneID" id="16548955"/>